<gene>
    <name evidence="1" type="ORF">C8A00DRAFT_34745</name>
</gene>
<comment type="caution">
    <text evidence="1">The sequence shown here is derived from an EMBL/GenBank/DDBJ whole genome shotgun (WGS) entry which is preliminary data.</text>
</comment>
<reference evidence="1" key="2">
    <citation type="submission" date="2023-05" db="EMBL/GenBank/DDBJ databases">
        <authorList>
            <consortium name="Lawrence Berkeley National Laboratory"/>
            <person name="Steindorff A."/>
            <person name="Hensen N."/>
            <person name="Bonometti L."/>
            <person name="Westerberg I."/>
            <person name="Brannstrom I.O."/>
            <person name="Guillou S."/>
            <person name="Cros-Aarteil S."/>
            <person name="Calhoun S."/>
            <person name="Haridas S."/>
            <person name="Kuo A."/>
            <person name="Mondo S."/>
            <person name="Pangilinan J."/>
            <person name="Riley R."/>
            <person name="Labutti K."/>
            <person name="Andreopoulos B."/>
            <person name="Lipzen A."/>
            <person name="Chen C."/>
            <person name="Yanf M."/>
            <person name="Daum C."/>
            <person name="Ng V."/>
            <person name="Clum A."/>
            <person name="Ohm R."/>
            <person name="Martin F."/>
            <person name="Silar P."/>
            <person name="Natvig D."/>
            <person name="Lalanne C."/>
            <person name="Gautier V."/>
            <person name="Ament-Velasquez S.L."/>
            <person name="Kruys A."/>
            <person name="Hutchinson M.I."/>
            <person name="Powell A.J."/>
            <person name="Barry K."/>
            <person name="Miller A.N."/>
            <person name="Grigoriev I.V."/>
            <person name="Debuchy R."/>
            <person name="Gladieux P."/>
            <person name="Thoren M.H."/>
            <person name="Johannesson H."/>
        </authorList>
    </citation>
    <scope>NUCLEOTIDE SEQUENCE</scope>
    <source>
        <strain evidence="1">CBS 538.74</strain>
    </source>
</reference>
<reference evidence="1" key="1">
    <citation type="journal article" date="2023" name="Mol. Phylogenet. Evol.">
        <title>Genome-scale phylogeny and comparative genomics of the fungal order Sordariales.</title>
        <authorList>
            <person name="Hensen N."/>
            <person name="Bonometti L."/>
            <person name="Westerberg I."/>
            <person name="Brannstrom I.O."/>
            <person name="Guillou S."/>
            <person name="Cros-Aarteil S."/>
            <person name="Calhoun S."/>
            <person name="Haridas S."/>
            <person name="Kuo A."/>
            <person name="Mondo S."/>
            <person name="Pangilinan J."/>
            <person name="Riley R."/>
            <person name="LaButti K."/>
            <person name="Andreopoulos B."/>
            <person name="Lipzen A."/>
            <person name="Chen C."/>
            <person name="Yan M."/>
            <person name="Daum C."/>
            <person name="Ng V."/>
            <person name="Clum A."/>
            <person name="Steindorff A."/>
            <person name="Ohm R.A."/>
            <person name="Martin F."/>
            <person name="Silar P."/>
            <person name="Natvig D.O."/>
            <person name="Lalanne C."/>
            <person name="Gautier V."/>
            <person name="Ament-Velasquez S.L."/>
            <person name="Kruys A."/>
            <person name="Hutchinson M.I."/>
            <person name="Powell A.J."/>
            <person name="Barry K."/>
            <person name="Miller A.N."/>
            <person name="Grigoriev I.V."/>
            <person name="Debuchy R."/>
            <person name="Gladieux P."/>
            <person name="Hiltunen Thoren M."/>
            <person name="Johannesson H."/>
        </authorList>
    </citation>
    <scope>NUCLEOTIDE SEQUENCE</scope>
    <source>
        <strain evidence="1">CBS 538.74</strain>
    </source>
</reference>
<accession>A0AAN6VJS0</accession>
<name>A0AAN6VJS0_9PEZI</name>
<evidence type="ECO:0000313" key="2">
    <source>
        <dbReference type="Proteomes" id="UP001302745"/>
    </source>
</evidence>
<dbReference type="AlphaFoldDB" id="A0AAN6VJS0"/>
<dbReference type="EMBL" id="MU856970">
    <property type="protein sequence ID" value="KAK4152547.1"/>
    <property type="molecule type" value="Genomic_DNA"/>
</dbReference>
<keyword evidence="2" id="KW-1185">Reference proteome</keyword>
<organism evidence="1 2">
    <name type="scientific">Chaetomidium leptoderma</name>
    <dbReference type="NCBI Taxonomy" id="669021"/>
    <lineage>
        <taxon>Eukaryota</taxon>
        <taxon>Fungi</taxon>
        <taxon>Dikarya</taxon>
        <taxon>Ascomycota</taxon>
        <taxon>Pezizomycotina</taxon>
        <taxon>Sordariomycetes</taxon>
        <taxon>Sordariomycetidae</taxon>
        <taxon>Sordariales</taxon>
        <taxon>Chaetomiaceae</taxon>
        <taxon>Chaetomidium</taxon>
    </lineage>
</organism>
<sequence length="122" mass="13096">MKWATANGISLDKVEISPMTGLVTFPGLDEANFVPGEVEGVEPGNPDDVCQTLWEEFLEGVEISGGAPGTWRDLRDLVVTRWLTGSDPTGNEEYDPGTADGGGTYRVKRIDLVTAGLLIETI</sequence>
<evidence type="ECO:0000313" key="1">
    <source>
        <dbReference type="EMBL" id="KAK4152547.1"/>
    </source>
</evidence>
<proteinExistence type="predicted"/>
<protein>
    <submittedName>
        <fullName evidence="1">Uncharacterized protein</fullName>
    </submittedName>
</protein>
<dbReference type="Proteomes" id="UP001302745">
    <property type="component" value="Unassembled WGS sequence"/>
</dbReference>